<reference evidence="1 2" key="1">
    <citation type="submission" date="2016-11" db="EMBL/GenBank/DDBJ databases">
        <authorList>
            <person name="Jaros S."/>
            <person name="Januszkiewicz K."/>
            <person name="Wedrychowicz H."/>
        </authorList>
    </citation>
    <scope>NUCLEOTIDE SEQUENCE [LARGE SCALE GENOMIC DNA]</scope>
    <source>
        <strain evidence="1 2">DSM 18119</strain>
    </source>
</reference>
<dbReference type="EMBL" id="FQUU01000001">
    <property type="protein sequence ID" value="SHE33506.1"/>
    <property type="molecule type" value="Genomic_DNA"/>
</dbReference>
<protein>
    <submittedName>
        <fullName evidence="1">Uncharacterized protein</fullName>
    </submittedName>
</protein>
<accession>A0A1M4SMT9</accession>
<name>A0A1M4SMT9_9BACT</name>
<keyword evidence="2" id="KW-1185">Reference proteome</keyword>
<organism evidence="1 2">
    <name type="scientific">Flavisolibacter ginsengisoli DSM 18119</name>
    <dbReference type="NCBI Taxonomy" id="1121884"/>
    <lineage>
        <taxon>Bacteria</taxon>
        <taxon>Pseudomonadati</taxon>
        <taxon>Bacteroidota</taxon>
        <taxon>Chitinophagia</taxon>
        <taxon>Chitinophagales</taxon>
        <taxon>Chitinophagaceae</taxon>
        <taxon>Flavisolibacter</taxon>
    </lineage>
</organism>
<evidence type="ECO:0000313" key="1">
    <source>
        <dbReference type="EMBL" id="SHE33506.1"/>
    </source>
</evidence>
<gene>
    <name evidence="1" type="ORF">SAMN02745131_00171</name>
</gene>
<sequence>MKDKNVIFSLCLVLTVLAILVSRIQHEPKKSEFFNRHPKNILYSEKALCSMKCFHIGNEEIELVMKRGIINYRGSEMNYKPCPELLLQGVISGNRTLQILFIQCNDSTTVLNCEVKRSSLHCPCF</sequence>
<dbReference type="Proteomes" id="UP000184048">
    <property type="component" value="Unassembled WGS sequence"/>
</dbReference>
<dbReference type="STRING" id="1121884.SAMN02745131_00171"/>
<evidence type="ECO:0000313" key="2">
    <source>
        <dbReference type="Proteomes" id="UP000184048"/>
    </source>
</evidence>
<proteinExistence type="predicted"/>
<dbReference type="AlphaFoldDB" id="A0A1M4SMT9"/>